<proteinExistence type="predicted"/>
<keyword evidence="1" id="KW-0805">Transcription regulation</keyword>
<evidence type="ECO:0000259" key="4">
    <source>
        <dbReference type="PROSITE" id="PS51118"/>
    </source>
</evidence>
<feature type="domain" description="HTH hxlR-type" evidence="4">
    <location>
        <begin position="7"/>
        <end position="109"/>
    </location>
</feature>
<organism evidence="5 6">
    <name type="scientific">Pinibacter aurantiacus</name>
    <dbReference type="NCBI Taxonomy" id="2851599"/>
    <lineage>
        <taxon>Bacteria</taxon>
        <taxon>Pseudomonadati</taxon>
        <taxon>Bacteroidota</taxon>
        <taxon>Chitinophagia</taxon>
        <taxon>Chitinophagales</taxon>
        <taxon>Chitinophagaceae</taxon>
        <taxon>Pinibacter</taxon>
    </lineage>
</organism>
<dbReference type="RefSeq" id="WP_217790338.1">
    <property type="nucleotide sequence ID" value="NZ_JAHSPG010000003.1"/>
</dbReference>
<reference evidence="5" key="1">
    <citation type="submission" date="2021-06" db="EMBL/GenBank/DDBJ databases">
        <authorList>
            <person name="Huq M.A."/>
        </authorList>
    </citation>
    <scope>NUCLEOTIDE SEQUENCE</scope>
    <source>
        <strain evidence="5">MAH-26</strain>
    </source>
</reference>
<evidence type="ECO:0000256" key="3">
    <source>
        <dbReference type="ARBA" id="ARBA00023163"/>
    </source>
</evidence>
<gene>
    <name evidence="5" type="ORF">KTO63_05985</name>
</gene>
<dbReference type="InterPro" id="IPR002577">
    <property type="entry name" value="HTH_HxlR"/>
</dbReference>
<dbReference type="PANTHER" id="PTHR33204">
    <property type="entry name" value="TRANSCRIPTIONAL REGULATOR, MARR FAMILY"/>
    <property type="match status" value="1"/>
</dbReference>
<evidence type="ECO:0000313" key="5">
    <source>
        <dbReference type="EMBL" id="MBV4356693.1"/>
    </source>
</evidence>
<dbReference type="EMBL" id="JAHSPG010000003">
    <property type="protein sequence ID" value="MBV4356693.1"/>
    <property type="molecule type" value="Genomic_DNA"/>
</dbReference>
<evidence type="ECO:0000256" key="1">
    <source>
        <dbReference type="ARBA" id="ARBA00023015"/>
    </source>
</evidence>
<dbReference type="AlphaFoldDB" id="A0A9E2S4W6"/>
<protein>
    <submittedName>
        <fullName evidence="5">Helix-turn-helix transcriptional regulator</fullName>
    </submittedName>
</protein>
<accession>A0A9E2S4W6</accession>
<sequence>MESIQECNKMRLAIQDTIEVINGKWKLLIIASLTRKPYRFKELTRELGISPRMLSKELQDMEMNKLISRTVYESKPVTVEYALTDYGKTLNDVMNAMRDWGVKHRKKIMRG</sequence>
<evidence type="ECO:0000313" key="6">
    <source>
        <dbReference type="Proteomes" id="UP000812270"/>
    </source>
</evidence>
<evidence type="ECO:0000256" key="2">
    <source>
        <dbReference type="ARBA" id="ARBA00023125"/>
    </source>
</evidence>
<dbReference type="Proteomes" id="UP000812270">
    <property type="component" value="Unassembled WGS sequence"/>
</dbReference>
<comment type="caution">
    <text evidence="5">The sequence shown here is derived from an EMBL/GenBank/DDBJ whole genome shotgun (WGS) entry which is preliminary data.</text>
</comment>
<keyword evidence="6" id="KW-1185">Reference proteome</keyword>
<name>A0A9E2S4W6_9BACT</name>
<keyword evidence="2" id="KW-0238">DNA-binding</keyword>
<dbReference type="PROSITE" id="PS51118">
    <property type="entry name" value="HTH_HXLR"/>
    <property type="match status" value="1"/>
</dbReference>
<dbReference type="Pfam" id="PF01638">
    <property type="entry name" value="HxlR"/>
    <property type="match status" value="1"/>
</dbReference>
<dbReference type="GO" id="GO:0003677">
    <property type="term" value="F:DNA binding"/>
    <property type="evidence" value="ECO:0007669"/>
    <property type="project" value="UniProtKB-KW"/>
</dbReference>
<keyword evidence="3" id="KW-0804">Transcription</keyword>